<feature type="region of interest" description="Disordered" evidence="3">
    <location>
        <begin position="796"/>
        <end position="838"/>
    </location>
</feature>
<evidence type="ECO:0000256" key="2">
    <source>
        <dbReference type="SAM" id="Coils"/>
    </source>
</evidence>
<accession>A0A4R2KZ82</accession>
<feature type="coiled-coil region" evidence="2">
    <location>
        <begin position="930"/>
        <end position="994"/>
    </location>
</feature>
<dbReference type="SUPFAM" id="SSF50939">
    <property type="entry name" value="Sialidases"/>
    <property type="match status" value="2"/>
</dbReference>
<dbReference type="PANTHER" id="PTHR43739:SF5">
    <property type="entry name" value="EXO-ALPHA-SIALIDASE"/>
    <property type="match status" value="1"/>
</dbReference>
<sequence length="1085" mass="117455">MTMRHTLAALLGASLLHVSIGVAAVTPDHFAGMKARNIGPAGMSGRIASVASVATDPKIIVVGAASGGVWRSDNGGLTWTPLFDDQPVHSIGAVAINQNHPDIIWVGTGEGATRNSASIGDGMYRSTDGGRSWVKVGLEGAERINRIALHPSDPDIAYVSALGPLWSDGGDRGVFRTTDGGKTWAQILSGPNERTGATDIKMDPRNPKKLFAALWEFRRWPYRFESGGPGSGLFRSIDGGDSWTPLTVEDGLPEGDLGRSVFAIAPSDPNRVYALVEAETSALIRSDDGGNRWKTVNDEANVSVRPFYYTLLDVDPQDPDTVYNVESRVRRSIDGGRTFEYIAAIDCCAPGHSIHIDTHAWWINPSDPEHMIAGNDGGIAITRDGGDTWRFVENLPLAQFYHVAVDDAHPYNVYGGLQDNGSWRGPAETFDVGGIRNLHWQEVAFGDGFDTVPDPVMANTGYAMSQGGNLSRWNLNTGEQRSIRPNPPTPDTDLRFNWSAGFAIDPFEPSTIYYGSQFLHKSTDRGLSWDVISDDLTTDNPDWQTFRTSGGITFDVTAAENFTTIIAVAPSRVEQGVIWVGTDDGRLHVTRDGGETWTSVEGNVGGVPDNTWVPMIYPSPHDAGTAFVVFDNHRRGDFTPYIYRTEDYGRHWESLADDSITGYALSVLQDPDDGNLLWAGTEFGLFLSLNAGEDWTRFTAGVPTSSVMDLAFQERESDLVIGTHGRAVFVLDDVSPLRGLSAGDFERRFALLGATDGQQYDSNPVIAGRFWGNGEFNAPNEPYGVVLTFMASGDDLPHPDAKREKARKAALRATMKDEEDSRDSGDESAAGSEPPRATITVADASGDVIRTFTADVQQGINRVVWNLRRDGLPPLPGKGSKPDDDLPPGIEALPGTYQLTIAFDDTEQSVEARVLADPRSRVSMAAMNANQAMQLELQSMQSTLDQAIRRVLSARQDLATVKTLIEQSEDPSAHDALQQQAKAAGERLDALEADLHEPEGTVGRPYGDDRASSMLQRARAFLTSTYDAPSPTAEAFVERAAARITGTVSALNDYLAGEHAEVRATFAESGLGLLTQTPVPLDATP</sequence>
<feature type="domain" description="Sortilin N-terminal" evidence="5">
    <location>
        <begin position="123"/>
        <end position="247"/>
    </location>
</feature>
<dbReference type="CDD" id="cd15482">
    <property type="entry name" value="Sialidase_non-viral"/>
    <property type="match status" value="1"/>
</dbReference>
<evidence type="ECO:0000313" key="7">
    <source>
        <dbReference type="Proteomes" id="UP000294980"/>
    </source>
</evidence>
<evidence type="ECO:0000313" key="6">
    <source>
        <dbReference type="EMBL" id="TCO78502.1"/>
    </source>
</evidence>
<dbReference type="Gene3D" id="2.130.10.10">
    <property type="entry name" value="YVTN repeat-like/Quinoprotein amine dehydrogenase"/>
    <property type="match status" value="4"/>
</dbReference>
<keyword evidence="2" id="KW-0175">Coiled coil</keyword>
<gene>
    <name evidence="6" type="ORF">EV688_101319</name>
</gene>
<dbReference type="InterPro" id="IPR015943">
    <property type="entry name" value="WD40/YVTN_repeat-like_dom_sf"/>
</dbReference>
<dbReference type="Pfam" id="PF15902">
    <property type="entry name" value="Sortilin-Vps10"/>
    <property type="match status" value="1"/>
</dbReference>
<keyword evidence="7" id="KW-1185">Reference proteome</keyword>
<keyword evidence="1" id="KW-0677">Repeat</keyword>
<proteinExistence type="predicted"/>
<dbReference type="InterPro" id="IPR052025">
    <property type="entry name" value="Xyloglucanase_GH74"/>
</dbReference>
<dbReference type="PANTHER" id="PTHR43739">
    <property type="entry name" value="XYLOGLUCANASE (EUROFUNG)"/>
    <property type="match status" value="1"/>
</dbReference>
<feature type="signal peptide" evidence="4">
    <location>
        <begin position="1"/>
        <end position="23"/>
    </location>
</feature>
<dbReference type="InterPro" id="IPR036278">
    <property type="entry name" value="Sialidase_sf"/>
</dbReference>
<evidence type="ECO:0000256" key="4">
    <source>
        <dbReference type="SAM" id="SignalP"/>
    </source>
</evidence>
<organism evidence="6 7">
    <name type="scientific">Chromatocurvus halotolerans</name>
    <dbReference type="NCBI Taxonomy" id="1132028"/>
    <lineage>
        <taxon>Bacteria</taxon>
        <taxon>Pseudomonadati</taxon>
        <taxon>Pseudomonadota</taxon>
        <taxon>Gammaproteobacteria</taxon>
        <taxon>Cellvibrionales</taxon>
        <taxon>Halieaceae</taxon>
        <taxon>Chromatocurvus</taxon>
    </lineage>
</organism>
<evidence type="ECO:0000256" key="1">
    <source>
        <dbReference type="ARBA" id="ARBA00022737"/>
    </source>
</evidence>
<dbReference type="EMBL" id="SLWX01000001">
    <property type="protein sequence ID" value="TCO78502.1"/>
    <property type="molecule type" value="Genomic_DNA"/>
</dbReference>
<keyword evidence="4" id="KW-0732">Signal</keyword>
<dbReference type="InterPro" id="IPR031778">
    <property type="entry name" value="Sortilin_N"/>
</dbReference>
<evidence type="ECO:0000256" key="3">
    <source>
        <dbReference type="SAM" id="MobiDB-lite"/>
    </source>
</evidence>
<dbReference type="GO" id="GO:0010411">
    <property type="term" value="P:xyloglucan metabolic process"/>
    <property type="evidence" value="ECO:0007669"/>
    <property type="project" value="TreeGrafter"/>
</dbReference>
<reference evidence="6 7" key="1">
    <citation type="submission" date="2019-03" db="EMBL/GenBank/DDBJ databases">
        <title>Genomic Encyclopedia of Type Strains, Phase IV (KMG-IV): sequencing the most valuable type-strain genomes for metagenomic binning, comparative biology and taxonomic classification.</title>
        <authorList>
            <person name="Goeker M."/>
        </authorList>
    </citation>
    <scope>NUCLEOTIDE SEQUENCE [LARGE SCALE GENOMIC DNA]</scope>
    <source>
        <strain evidence="6 7">DSM 23344</strain>
    </source>
</reference>
<feature type="chain" id="PRO_5020184527" evidence="4">
    <location>
        <begin position="24"/>
        <end position="1085"/>
    </location>
</feature>
<comment type="caution">
    <text evidence="6">The sequence shown here is derived from an EMBL/GenBank/DDBJ whole genome shotgun (WGS) entry which is preliminary data.</text>
</comment>
<dbReference type="OrthoDB" id="5664384at2"/>
<evidence type="ECO:0000259" key="5">
    <source>
        <dbReference type="Pfam" id="PF15902"/>
    </source>
</evidence>
<dbReference type="Proteomes" id="UP000294980">
    <property type="component" value="Unassembled WGS sequence"/>
</dbReference>
<name>A0A4R2KZ82_9GAMM</name>
<dbReference type="RefSeq" id="WP_117316680.1">
    <property type="nucleotide sequence ID" value="NZ_QQSW01000006.1"/>
</dbReference>
<protein>
    <submittedName>
        <fullName evidence="6">Photosystem II stability/assembly factor-like uncharacterized protein</fullName>
    </submittedName>
</protein>
<dbReference type="AlphaFoldDB" id="A0A4R2KZ82"/>